<protein>
    <submittedName>
        <fullName evidence="2">Uncharacterized protein</fullName>
    </submittedName>
</protein>
<comment type="caution">
    <text evidence="2">The sequence shown here is derived from an EMBL/GenBank/DDBJ whole genome shotgun (WGS) entry which is preliminary data.</text>
</comment>
<evidence type="ECO:0000313" key="2">
    <source>
        <dbReference type="EMBL" id="KAK2075692.1"/>
    </source>
</evidence>
<evidence type="ECO:0000256" key="1">
    <source>
        <dbReference type="SAM" id="MobiDB-lite"/>
    </source>
</evidence>
<feature type="region of interest" description="Disordered" evidence="1">
    <location>
        <begin position="1"/>
        <end position="20"/>
    </location>
</feature>
<proteinExistence type="predicted"/>
<dbReference type="EMBL" id="JASFZW010000014">
    <property type="protein sequence ID" value="KAK2075692.1"/>
    <property type="molecule type" value="Genomic_DNA"/>
</dbReference>
<accession>A0AAD9MGQ6</accession>
<dbReference type="Proteomes" id="UP001255856">
    <property type="component" value="Unassembled WGS sequence"/>
</dbReference>
<reference evidence="2" key="1">
    <citation type="submission" date="2021-01" db="EMBL/GenBank/DDBJ databases">
        <authorList>
            <person name="Eckstrom K.M.E."/>
        </authorList>
    </citation>
    <scope>NUCLEOTIDE SEQUENCE</scope>
    <source>
        <strain evidence="2">UVCC 0001</strain>
    </source>
</reference>
<gene>
    <name evidence="2" type="ORF">QBZ16_001800</name>
</gene>
<organism evidence="2 3">
    <name type="scientific">Prototheca wickerhamii</name>
    <dbReference type="NCBI Taxonomy" id="3111"/>
    <lineage>
        <taxon>Eukaryota</taxon>
        <taxon>Viridiplantae</taxon>
        <taxon>Chlorophyta</taxon>
        <taxon>core chlorophytes</taxon>
        <taxon>Trebouxiophyceae</taxon>
        <taxon>Chlorellales</taxon>
        <taxon>Chlorellaceae</taxon>
        <taxon>Prototheca</taxon>
    </lineage>
</organism>
<sequence>MAESPKTEGTGETKAEGAAGGGVLAGLGLPGLIEKALSLFHKNEGREVNAESDTDVKKLSEYIKKYLNFDIAPETIKTQLASLKARFGRGHSATPVVGDTPAPAST</sequence>
<name>A0AAD9MGQ6_PROWI</name>
<dbReference type="AlphaFoldDB" id="A0AAD9MGQ6"/>
<keyword evidence="3" id="KW-1185">Reference proteome</keyword>
<feature type="compositionally biased region" description="Basic and acidic residues" evidence="1">
    <location>
        <begin position="1"/>
        <end position="15"/>
    </location>
</feature>
<evidence type="ECO:0000313" key="3">
    <source>
        <dbReference type="Proteomes" id="UP001255856"/>
    </source>
</evidence>